<dbReference type="PROSITE" id="PS50112">
    <property type="entry name" value="PAS"/>
    <property type="match status" value="1"/>
</dbReference>
<keyword evidence="7" id="KW-0067">ATP-binding</keyword>
<keyword evidence="4" id="KW-0808">Transferase</keyword>
<dbReference type="SMART" id="SM00387">
    <property type="entry name" value="HATPase_c"/>
    <property type="match status" value="1"/>
</dbReference>
<dbReference type="InterPro" id="IPR001610">
    <property type="entry name" value="PAC"/>
</dbReference>
<evidence type="ECO:0000259" key="9">
    <source>
        <dbReference type="PROSITE" id="PS50109"/>
    </source>
</evidence>
<reference evidence="13" key="1">
    <citation type="submission" date="2016-05" db="EMBL/GenBank/DDBJ databases">
        <authorList>
            <person name="Liu B."/>
            <person name="Wang J."/>
            <person name="Zhu Y."/>
            <person name="Liu G."/>
            <person name="Chen Q."/>
            <person name="Chen Z."/>
            <person name="Lan J."/>
            <person name="Che J."/>
            <person name="Ge C."/>
            <person name="Shi H."/>
            <person name="Pan Z."/>
            <person name="Liu X."/>
        </authorList>
    </citation>
    <scope>NUCLEOTIDE SEQUENCE [LARGE SCALE GENOMIC DNA]</scope>
    <source>
        <strain evidence="13">FJAT-27215</strain>
    </source>
</reference>
<dbReference type="CDD" id="cd00130">
    <property type="entry name" value="PAS"/>
    <property type="match status" value="1"/>
</dbReference>
<dbReference type="SUPFAM" id="SSF47384">
    <property type="entry name" value="Homodimeric domain of signal transducing histidine kinase"/>
    <property type="match status" value="1"/>
</dbReference>
<evidence type="ECO:0000256" key="5">
    <source>
        <dbReference type="ARBA" id="ARBA00022741"/>
    </source>
</evidence>
<dbReference type="InterPro" id="IPR036890">
    <property type="entry name" value="HATPase_C_sf"/>
</dbReference>
<dbReference type="PANTHER" id="PTHR43065:SF10">
    <property type="entry name" value="PEROXIDE STRESS-ACTIVATED HISTIDINE KINASE MAK3"/>
    <property type="match status" value="1"/>
</dbReference>
<dbReference type="SMART" id="SM00388">
    <property type="entry name" value="HisKA"/>
    <property type="match status" value="1"/>
</dbReference>
<dbReference type="Gene3D" id="3.30.450.40">
    <property type="match status" value="1"/>
</dbReference>
<keyword evidence="5" id="KW-0547">Nucleotide-binding</keyword>
<dbReference type="Gene3D" id="1.10.287.130">
    <property type="match status" value="1"/>
</dbReference>
<evidence type="ECO:0000313" key="12">
    <source>
        <dbReference type="EMBL" id="OCA85159.1"/>
    </source>
</evidence>
<evidence type="ECO:0000256" key="4">
    <source>
        <dbReference type="ARBA" id="ARBA00022679"/>
    </source>
</evidence>
<dbReference type="EMBL" id="MAYT01000027">
    <property type="protein sequence ID" value="OCA85159.1"/>
    <property type="molecule type" value="Genomic_DNA"/>
</dbReference>
<evidence type="ECO:0000256" key="2">
    <source>
        <dbReference type="ARBA" id="ARBA00012438"/>
    </source>
</evidence>
<protein>
    <recommendedName>
        <fullName evidence="2">histidine kinase</fullName>
        <ecNumber evidence="2">2.7.13.3</ecNumber>
    </recommendedName>
</protein>
<dbReference type="RefSeq" id="WP_065411128.1">
    <property type="nucleotide sequence ID" value="NZ_MAYT01000027.1"/>
</dbReference>
<dbReference type="GO" id="GO:0000155">
    <property type="term" value="F:phosphorelay sensor kinase activity"/>
    <property type="evidence" value="ECO:0007669"/>
    <property type="project" value="InterPro"/>
</dbReference>
<name>A0A1B9AMT5_9BACI</name>
<evidence type="ECO:0000256" key="8">
    <source>
        <dbReference type="ARBA" id="ARBA00023012"/>
    </source>
</evidence>
<accession>A0A1B9AMT5</accession>
<dbReference type="InterPro" id="IPR005467">
    <property type="entry name" value="His_kinase_dom"/>
</dbReference>
<evidence type="ECO:0000259" key="11">
    <source>
        <dbReference type="PROSITE" id="PS50113"/>
    </source>
</evidence>
<evidence type="ECO:0000259" key="10">
    <source>
        <dbReference type="PROSITE" id="PS50112"/>
    </source>
</evidence>
<dbReference type="Gene3D" id="3.30.565.10">
    <property type="entry name" value="Histidine kinase-like ATPase, C-terminal domain"/>
    <property type="match status" value="1"/>
</dbReference>
<dbReference type="PRINTS" id="PR00344">
    <property type="entry name" value="BCTRLSENSOR"/>
</dbReference>
<dbReference type="GO" id="GO:0005524">
    <property type="term" value="F:ATP binding"/>
    <property type="evidence" value="ECO:0007669"/>
    <property type="project" value="UniProtKB-KW"/>
</dbReference>
<evidence type="ECO:0000256" key="6">
    <source>
        <dbReference type="ARBA" id="ARBA00022777"/>
    </source>
</evidence>
<dbReference type="InterPro" id="IPR003594">
    <property type="entry name" value="HATPase_dom"/>
</dbReference>
<dbReference type="Gene3D" id="3.30.450.20">
    <property type="entry name" value="PAS domain"/>
    <property type="match status" value="1"/>
</dbReference>
<feature type="domain" description="PAC" evidence="11">
    <location>
        <begin position="261"/>
        <end position="313"/>
    </location>
</feature>
<dbReference type="NCBIfam" id="TIGR00229">
    <property type="entry name" value="sensory_box"/>
    <property type="match status" value="1"/>
</dbReference>
<dbReference type="InterPro" id="IPR000700">
    <property type="entry name" value="PAS-assoc_C"/>
</dbReference>
<dbReference type="PANTHER" id="PTHR43065">
    <property type="entry name" value="SENSOR HISTIDINE KINASE"/>
    <property type="match status" value="1"/>
</dbReference>
<feature type="domain" description="Histidine kinase" evidence="9">
    <location>
        <begin position="326"/>
        <end position="530"/>
    </location>
</feature>
<dbReference type="InterPro" id="IPR013767">
    <property type="entry name" value="PAS_fold"/>
</dbReference>
<feature type="domain" description="PAS" evidence="10">
    <location>
        <begin position="200"/>
        <end position="236"/>
    </location>
</feature>
<proteinExistence type="predicted"/>
<evidence type="ECO:0000256" key="1">
    <source>
        <dbReference type="ARBA" id="ARBA00000085"/>
    </source>
</evidence>
<dbReference type="InterPro" id="IPR004358">
    <property type="entry name" value="Sig_transdc_His_kin-like_C"/>
</dbReference>
<evidence type="ECO:0000256" key="3">
    <source>
        <dbReference type="ARBA" id="ARBA00022553"/>
    </source>
</evidence>
<comment type="caution">
    <text evidence="12">The sequence shown here is derived from an EMBL/GenBank/DDBJ whole genome shotgun (WGS) entry which is preliminary data.</text>
</comment>
<keyword evidence="6" id="KW-0418">Kinase</keyword>
<evidence type="ECO:0000256" key="7">
    <source>
        <dbReference type="ARBA" id="ARBA00022840"/>
    </source>
</evidence>
<dbReference type="SUPFAM" id="SSF55785">
    <property type="entry name" value="PYP-like sensor domain (PAS domain)"/>
    <property type="match status" value="1"/>
</dbReference>
<dbReference type="InterPro" id="IPR029016">
    <property type="entry name" value="GAF-like_dom_sf"/>
</dbReference>
<dbReference type="Pfam" id="PF00512">
    <property type="entry name" value="HisKA"/>
    <property type="match status" value="1"/>
</dbReference>
<dbReference type="InterPro" id="IPR035965">
    <property type="entry name" value="PAS-like_dom_sf"/>
</dbReference>
<keyword evidence="3" id="KW-0597">Phosphoprotein</keyword>
<dbReference type="SMART" id="SM00086">
    <property type="entry name" value="PAC"/>
    <property type="match status" value="1"/>
</dbReference>
<dbReference type="Proteomes" id="UP000092578">
    <property type="component" value="Unassembled WGS sequence"/>
</dbReference>
<dbReference type="SUPFAM" id="SSF55874">
    <property type="entry name" value="ATPase domain of HSP90 chaperone/DNA topoisomerase II/histidine kinase"/>
    <property type="match status" value="1"/>
</dbReference>
<keyword evidence="13" id="KW-1185">Reference proteome</keyword>
<evidence type="ECO:0000313" key="13">
    <source>
        <dbReference type="Proteomes" id="UP000092578"/>
    </source>
</evidence>
<dbReference type="InterPro" id="IPR003661">
    <property type="entry name" value="HisK_dim/P_dom"/>
</dbReference>
<gene>
    <name evidence="12" type="ORF">A8F95_10795</name>
</gene>
<dbReference type="PROSITE" id="PS50113">
    <property type="entry name" value="PAC"/>
    <property type="match status" value="1"/>
</dbReference>
<dbReference type="PROSITE" id="PS50109">
    <property type="entry name" value="HIS_KIN"/>
    <property type="match status" value="1"/>
</dbReference>
<organism evidence="12 13">
    <name type="scientific">Pseudobacillus wudalianchiensis</name>
    <dbReference type="NCBI Taxonomy" id="1743143"/>
    <lineage>
        <taxon>Bacteria</taxon>
        <taxon>Bacillati</taxon>
        <taxon>Bacillota</taxon>
        <taxon>Bacilli</taxon>
        <taxon>Bacillales</taxon>
        <taxon>Bacillaceae</taxon>
        <taxon>Pseudobacillus</taxon>
    </lineage>
</organism>
<dbReference type="Pfam" id="PF02518">
    <property type="entry name" value="HATPase_c"/>
    <property type="match status" value="1"/>
</dbReference>
<dbReference type="EC" id="2.7.13.3" evidence="2"/>
<sequence length="531" mass="60172">MGKMNVCFETLKTQCKERGLDPLVIPAFEDSLGEEELQQKLSQHTKFLKVVQHFFEKFISSMQGVPVLTATTDKEGYVIQMNGDQTIKDTVNQLGIKEGVRFTEEHCGINSVSLTLKHKQPIEIIGPDHFHHCLHACTCYGVPIIDQSEGEIIGTITFMTAVECGSPLLLTLLLMMKDSIERELQLLHQNEKLYIINQLIMDTTRDGIMISSKSGKLIGFNHSAEHITGLKKEDVLFQPLDQLESFGLYLRKVLEEGERYTDLEIDFRQKSGGRVTVLFDALPILDEKQKLIGSFAQIKDITRRKRTEELLLNAEKLAAIGQMAASVAHEIRNPLTTVRGFIQLIKEDFEDNSHFHLILDEIDRINFIVSEFLILSKPNVVHFHPKNLKHILEETVVLFQVQASMNNTQIVPDFEDGDLLIHCNENQLKQVFINLFKNSIEAMPFGGQLAVRVKRVEDKEASIQIIDKGEGMKPEQIQKLGTPFYTTKETGTGLGYMVIKRIIEQHKGRLTIHSKIKEGTTVEITLPLISC</sequence>
<comment type="catalytic activity">
    <reaction evidence="1">
        <text>ATP + protein L-histidine = ADP + protein N-phospho-L-histidine.</text>
        <dbReference type="EC" id="2.7.13.3"/>
    </reaction>
</comment>
<dbReference type="InterPro" id="IPR036097">
    <property type="entry name" value="HisK_dim/P_sf"/>
</dbReference>
<dbReference type="Pfam" id="PF00989">
    <property type="entry name" value="PAS"/>
    <property type="match status" value="1"/>
</dbReference>
<dbReference type="CDD" id="cd00082">
    <property type="entry name" value="HisKA"/>
    <property type="match status" value="1"/>
</dbReference>
<dbReference type="AlphaFoldDB" id="A0A1B9AMT5"/>
<keyword evidence="8" id="KW-0902">Two-component regulatory system</keyword>
<dbReference type="InterPro" id="IPR000014">
    <property type="entry name" value="PAS"/>
</dbReference>